<dbReference type="PANTHER" id="PTHR24096:SF149">
    <property type="entry name" value="AMP-BINDING DOMAIN-CONTAINING PROTEIN-RELATED"/>
    <property type="match status" value="1"/>
</dbReference>
<organism evidence="3 4">
    <name type="scientific">Prauserella marina</name>
    <dbReference type="NCBI Taxonomy" id="530584"/>
    <lineage>
        <taxon>Bacteria</taxon>
        <taxon>Bacillati</taxon>
        <taxon>Actinomycetota</taxon>
        <taxon>Actinomycetes</taxon>
        <taxon>Pseudonocardiales</taxon>
        <taxon>Pseudonocardiaceae</taxon>
        <taxon>Prauserella</taxon>
    </lineage>
</organism>
<proteinExistence type="inferred from homology"/>
<sequence length="516" mass="54259">MNYHSPLPDISVPGATLTEYVLGEAERFGDAPALVDGVTGETIGYRELARQVAEGAAGLAALGVGEGDVVAVMSHNQPRYAVAVHAVLTAGAAVAPVNPVLTPGEVGGLLTAAKASVLITSAEAAEKAVAAATAAGLRHVIVFGRHPGARSFDDVLASQAPPPRADIDPAAALAILPFSSGTTGKPKGVRLTHRNLVANLAQTRVGWRITNSDVMAAVLPFFHIYGFTIILNSGLLGGATVLTLPRFEPQSYLDALAQHRVTRAYFAPPMVLALAEAPGVERRDLSALRYAFCGAAPLDTGATERAQDRLGCRIRQGYGMTEASPGTHQVFEEEFARTPPGSVGVLSPSTLARLVRPGTDEDVAEGHTGELLVSGPQVMAGYLDDPEATAATITGKWLHTGDLARVDEDGLFWIVDRLKELIKYKGYQVAPAELESVLLGHPSVADVAVIGVAHAEGGEAPKAFVVRDGELDAAELMEWVAARVAPYKKVREVEFVADIPKSPTGKILRRVLKERG</sequence>
<dbReference type="Gene3D" id="3.40.50.12780">
    <property type="entry name" value="N-terminal domain of ligase-like"/>
    <property type="match status" value="1"/>
</dbReference>
<keyword evidence="4" id="KW-1185">Reference proteome</keyword>
<keyword evidence="2 3" id="KW-0436">Ligase</keyword>
<dbReference type="PROSITE" id="PS00455">
    <property type="entry name" value="AMP_BINDING"/>
    <property type="match status" value="1"/>
</dbReference>
<protein>
    <submittedName>
        <fullName evidence="3">Acyl-CoA synthetase (AMP-forming)/AMP-acid ligase II</fullName>
    </submittedName>
</protein>
<dbReference type="STRING" id="530584.SAMN05421630_101424"/>
<evidence type="ECO:0000256" key="2">
    <source>
        <dbReference type="ARBA" id="ARBA00022598"/>
    </source>
</evidence>
<dbReference type="Pfam" id="PF13193">
    <property type="entry name" value="AMP-binding_C"/>
    <property type="match status" value="1"/>
</dbReference>
<dbReference type="SUPFAM" id="SSF56801">
    <property type="entry name" value="Acetyl-CoA synthetase-like"/>
    <property type="match status" value="1"/>
</dbReference>
<gene>
    <name evidence="3" type="ORF">SAMN05421630_101424</name>
</gene>
<dbReference type="AlphaFoldDB" id="A0A222VN31"/>
<accession>A0A222VN31</accession>
<dbReference type="Pfam" id="PF00501">
    <property type="entry name" value="AMP-binding"/>
    <property type="match status" value="1"/>
</dbReference>
<dbReference type="KEGG" id="pmad:BAY61_10305"/>
<dbReference type="GO" id="GO:0016405">
    <property type="term" value="F:CoA-ligase activity"/>
    <property type="evidence" value="ECO:0007669"/>
    <property type="project" value="TreeGrafter"/>
</dbReference>
<dbReference type="Proteomes" id="UP000199494">
    <property type="component" value="Unassembled WGS sequence"/>
</dbReference>
<dbReference type="InterPro" id="IPR020845">
    <property type="entry name" value="AMP-binding_CS"/>
</dbReference>
<evidence type="ECO:0000313" key="4">
    <source>
        <dbReference type="Proteomes" id="UP000199494"/>
    </source>
</evidence>
<dbReference type="InterPro" id="IPR000873">
    <property type="entry name" value="AMP-dep_synth/lig_dom"/>
</dbReference>
<evidence type="ECO:0000313" key="3">
    <source>
        <dbReference type="EMBL" id="SDC10191.1"/>
    </source>
</evidence>
<dbReference type="PANTHER" id="PTHR24096">
    <property type="entry name" value="LONG-CHAIN-FATTY-ACID--COA LIGASE"/>
    <property type="match status" value="1"/>
</dbReference>
<reference evidence="3 4" key="1">
    <citation type="submission" date="2016-10" db="EMBL/GenBank/DDBJ databases">
        <authorList>
            <person name="de Groot N.N."/>
        </authorList>
    </citation>
    <scope>NUCLEOTIDE SEQUENCE [LARGE SCALE GENOMIC DNA]</scope>
    <source>
        <strain evidence="3 4">CGMCC 4.5506</strain>
    </source>
</reference>
<dbReference type="OrthoDB" id="9803968at2"/>
<name>A0A222VN31_9PSEU</name>
<dbReference type="RefSeq" id="WP_091795625.1">
    <property type="nucleotide sequence ID" value="NZ_CP016353.1"/>
</dbReference>
<dbReference type="InterPro" id="IPR045851">
    <property type="entry name" value="AMP-bd_C_sf"/>
</dbReference>
<dbReference type="Gene3D" id="3.30.300.30">
    <property type="match status" value="1"/>
</dbReference>
<evidence type="ECO:0000256" key="1">
    <source>
        <dbReference type="ARBA" id="ARBA00006432"/>
    </source>
</evidence>
<dbReference type="EMBL" id="FMZE01000001">
    <property type="protein sequence ID" value="SDC10191.1"/>
    <property type="molecule type" value="Genomic_DNA"/>
</dbReference>
<dbReference type="InterPro" id="IPR042099">
    <property type="entry name" value="ANL_N_sf"/>
</dbReference>
<comment type="similarity">
    <text evidence="1">Belongs to the ATP-dependent AMP-binding enzyme family.</text>
</comment>
<dbReference type="InterPro" id="IPR025110">
    <property type="entry name" value="AMP-bd_C"/>
</dbReference>
<dbReference type="FunFam" id="3.30.300.30:FF:000007">
    <property type="entry name" value="4-coumarate--CoA ligase 2"/>
    <property type="match status" value="1"/>
</dbReference>